<dbReference type="EMBL" id="JBHLUD010000007">
    <property type="protein sequence ID" value="MFC0544425.1"/>
    <property type="molecule type" value="Genomic_DNA"/>
</dbReference>
<evidence type="ECO:0000313" key="2">
    <source>
        <dbReference type="Proteomes" id="UP001589810"/>
    </source>
</evidence>
<dbReference type="RefSeq" id="WP_273935914.1">
    <property type="nucleotide sequence ID" value="NZ_CP097263.1"/>
</dbReference>
<name>A0ABV6MX49_9PSEU</name>
<proteinExistence type="predicted"/>
<comment type="caution">
    <text evidence="1">The sequence shown here is derived from an EMBL/GenBank/DDBJ whole genome shotgun (WGS) entry which is preliminary data.</text>
</comment>
<reference evidence="1 2" key="1">
    <citation type="submission" date="2024-09" db="EMBL/GenBank/DDBJ databases">
        <authorList>
            <person name="Sun Q."/>
            <person name="Mori K."/>
        </authorList>
    </citation>
    <scope>NUCLEOTIDE SEQUENCE [LARGE SCALE GENOMIC DNA]</scope>
    <source>
        <strain evidence="1 2">TBRC 1432</strain>
    </source>
</reference>
<organism evidence="1 2">
    <name type="scientific">Kutzneria chonburiensis</name>
    <dbReference type="NCBI Taxonomy" id="1483604"/>
    <lineage>
        <taxon>Bacteria</taxon>
        <taxon>Bacillati</taxon>
        <taxon>Actinomycetota</taxon>
        <taxon>Actinomycetes</taxon>
        <taxon>Pseudonocardiales</taxon>
        <taxon>Pseudonocardiaceae</taxon>
        <taxon>Kutzneria</taxon>
    </lineage>
</organism>
<accession>A0ABV6MX49</accession>
<sequence length="119" mass="12847">MTTVSLLLHGDPDDVDQQARQLRAELLELDVDSAEFAPGGPPPAASKGLDPATVSEIIVALSSSPVLIQLGRALRDWVKRGTERRIEIEVGGDKLTITGSSAEVDKAVIEAFFRREPRD</sequence>
<gene>
    <name evidence="1" type="ORF">ACFFH7_23165</name>
</gene>
<keyword evidence="2" id="KW-1185">Reference proteome</keyword>
<evidence type="ECO:0000313" key="1">
    <source>
        <dbReference type="EMBL" id="MFC0544425.1"/>
    </source>
</evidence>
<protein>
    <submittedName>
        <fullName evidence="1">Uncharacterized protein</fullName>
    </submittedName>
</protein>
<dbReference type="Proteomes" id="UP001589810">
    <property type="component" value="Unassembled WGS sequence"/>
</dbReference>